<feature type="domain" description="YtkA-like" evidence="1">
    <location>
        <begin position="31"/>
        <end position="110"/>
    </location>
</feature>
<dbReference type="InterPro" id="IPR032693">
    <property type="entry name" value="YtkA-like_dom"/>
</dbReference>
<dbReference type="Pfam" id="PF13115">
    <property type="entry name" value="YtkA"/>
    <property type="match status" value="1"/>
</dbReference>
<name>A0AAW7Q8J4_9BACT</name>
<dbReference type="RefSeq" id="WP_151949966.1">
    <property type="nucleotide sequence ID" value="NZ_CABVRA010000024.1"/>
</dbReference>
<evidence type="ECO:0000313" key="2">
    <source>
        <dbReference type="EMBL" id="MDN5122708.1"/>
    </source>
</evidence>
<evidence type="ECO:0000259" key="1">
    <source>
        <dbReference type="Pfam" id="PF13115"/>
    </source>
</evidence>
<dbReference type="EMBL" id="JAQJJG010000002">
    <property type="protein sequence ID" value="MDN5122708.1"/>
    <property type="molecule type" value="Genomic_DNA"/>
</dbReference>
<evidence type="ECO:0000313" key="3">
    <source>
        <dbReference type="Proteomes" id="UP001170364"/>
    </source>
</evidence>
<sequence length="129" mass="14814">MKNLLKILLVSGILLFGVISLNAKEIYLSQQTAKDFTVNVKLYDDLKTGNNEFNVKILYKTKVLEGVNVNFKLYKPNGEVVEYKSNTVNDKFNYVFNINLTDKGEYKYIISYRTMEGGVTRDSRGSFVF</sequence>
<accession>A0AAW7Q8J4</accession>
<organism evidence="2 3">
    <name type="scientific">Aliarcobacter butzleri</name>
    <dbReference type="NCBI Taxonomy" id="28197"/>
    <lineage>
        <taxon>Bacteria</taxon>
        <taxon>Pseudomonadati</taxon>
        <taxon>Campylobacterota</taxon>
        <taxon>Epsilonproteobacteria</taxon>
        <taxon>Campylobacterales</taxon>
        <taxon>Arcobacteraceae</taxon>
        <taxon>Aliarcobacter</taxon>
    </lineage>
</organism>
<reference evidence="2" key="1">
    <citation type="journal article" date="2023" name="Microorganisms">
        <title>Genomic Characterization of Arcobacter butzleri Strains Isolated from Various Sources in Lithuania.</title>
        <authorList>
            <person name="Uljanovas D."/>
            <person name="Golz G."/>
            <person name="Fleischmann S."/>
            <person name="Kudirkiene E."/>
            <person name="Kasetiene N."/>
            <person name="Grineviciene A."/>
            <person name="Tamuleviciene E."/>
            <person name="Aksomaitiene J."/>
            <person name="Alter T."/>
            <person name="Malakauskas M."/>
        </authorList>
    </citation>
    <scope>NUCLEOTIDE SEQUENCE</scope>
    <source>
        <strain evidence="2">S41</strain>
    </source>
</reference>
<protein>
    <recommendedName>
        <fullName evidence="1">YtkA-like domain-containing protein</fullName>
    </recommendedName>
</protein>
<proteinExistence type="predicted"/>
<gene>
    <name evidence="2" type="ORF">PJV93_02160</name>
</gene>
<dbReference type="AlphaFoldDB" id="A0AAW7Q8J4"/>
<reference evidence="2" key="2">
    <citation type="submission" date="2023-01" db="EMBL/GenBank/DDBJ databases">
        <authorList>
            <person name="Uljanovas D."/>
        </authorList>
    </citation>
    <scope>NUCLEOTIDE SEQUENCE</scope>
    <source>
        <strain evidence="2">S41</strain>
    </source>
</reference>
<comment type="caution">
    <text evidence="2">The sequence shown here is derived from an EMBL/GenBank/DDBJ whole genome shotgun (WGS) entry which is preliminary data.</text>
</comment>
<dbReference type="Proteomes" id="UP001170364">
    <property type="component" value="Unassembled WGS sequence"/>
</dbReference>